<dbReference type="InterPro" id="IPR013324">
    <property type="entry name" value="RNA_pol_sigma_r3/r4-like"/>
</dbReference>
<dbReference type="EMBL" id="FRAH01000066">
    <property type="protein sequence ID" value="SHL09530.1"/>
    <property type="molecule type" value="Genomic_DNA"/>
</dbReference>
<dbReference type="SUPFAM" id="SSF88659">
    <property type="entry name" value="Sigma3 and sigma4 domains of RNA polymerase sigma factors"/>
    <property type="match status" value="1"/>
</dbReference>
<dbReference type="InterPro" id="IPR013249">
    <property type="entry name" value="RNA_pol_sigma70_r4_t2"/>
</dbReference>
<accession>A0A1M6XU38</accession>
<organism evidence="2 3">
    <name type="scientific">Anaerotignum lactatifermentans DSM 14214</name>
    <dbReference type="NCBI Taxonomy" id="1121323"/>
    <lineage>
        <taxon>Bacteria</taxon>
        <taxon>Bacillati</taxon>
        <taxon>Bacillota</taxon>
        <taxon>Clostridia</taxon>
        <taxon>Lachnospirales</taxon>
        <taxon>Anaerotignaceae</taxon>
        <taxon>Anaerotignum</taxon>
    </lineage>
</organism>
<dbReference type="Pfam" id="PF08281">
    <property type="entry name" value="Sigma70_r4_2"/>
    <property type="match status" value="1"/>
</dbReference>
<protein>
    <submittedName>
        <fullName evidence="2">RNA polymerase sigma factor, sigma-70 family</fullName>
    </submittedName>
</protein>
<dbReference type="GO" id="GO:0006352">
    <property type="term" value="P:DNA-templated transcription initiation"/>
    <property type="evidence" value="ECO:0007669"/>
    <property type="project" value="InterPro"/>
</dbReference>
<proteinExistence type="predicted"/>
<dbReference type="Gene3D" id="1.20.140.160">
    <property type="match status" value="1"/>
</dbReference>
<evidence type="ECO:0000259" key="1">
    <source>
        <dbReference type="Pfam" id="PF08281"/>
    </source>
</evidence>
<gene>
    <name evidence="2" type="ORF">SAMN02745138_02864</name>
</gene>
<dbReference type="GO" id="GO:0003677">
    <property type="term" value="F:DNA binding"/>
    <property type="evidence" value="ECO:0007669"/>
    <property type="project" value="InterPro"/>
</dbReference>
<dbReference type="AlphaFoldDB" id="A0A1M6XU38"/>
<sequence>MCKKSEKQYFVQVGNRQVEVNHEVYLEIYKDYLYEKNQERKRRRYNVLSLDAMNEENNNVYDFVPDLRSNTEEEAIHEVTIHKIKEILKEIDKDNIILLKYLHEYSESEIAAVLGISQAAVSKKMQKVMEILRSFVL</sequence>
<feature type="domain" description="RNA polymerase sigma factor 70 region 4 type 2" evidence="1">
    <location>
        <begin position="96"/>
        <end position="129"/>
    </location>
</feature>
<name>A0A1M6XU38_9FIRM</name>
<evidence type="ECO:0000313" key="3">
    <source>
        <dbReference type="Proteomes" id="UP000183975"/>
    </source>
</evidence>
<dbReference type="Proteomes" id="UP000183975">
    <property type="component" value="Unassembled WGS sequence"/>
</dbReference>
<reference evidence="2 3" key="1">
    <citation type="submission" date="2016-11" db="EMBL/GenBank/DDBJ databases">
        <authorList>
            <person name="Jaros S."/>
            <person name="Januszkiewicz K."/>
            <person name="Wedrychowicz H."/>
        </authorList>
    </citation>
    <scope>NUCLEOTIDE SEQUENCE [LARGE SCALE GENOMIC DNA]</scope>
    <source>
        <strain evidence="2 3">DSM 14214</strain>
    </source>
</reference>
<evidence type="ECO:0000313" key="2">
    <source>
        <dbReference type="EMBL" id="SHL09530.1"/>
    </source>
</evidence>
<dbReference type="GO" id="GO:0016987">
    <property type="term" value="F:sigma factor activity"/>
    <property type="evidence" value="ECO:0007669"/>
    <property type="project" value="InterPro"/>
</dbReference>
<keyword evidence="3" id="KW-1185">Reference proteome</keyword>